<keyword evidence="3" id="KW-1185">Reference proteome</keyword>
<dbReference type="EMBL" id="JAAALK010000283">
    <property type="protein sequence ID" value="KAG8071885.1"/>
    <property type="molecule type" value="Genomic_DNA"/>
</dbReference>
<evidence type="ECO:0000313" key="2">
    <source>
        <dbReference type="EMBL" id="KAG8071885.1"/>
    </source>
</evidence>
<feature type="region of interest" description="Disordered" evidence="1">
    <location>
        <begin position="38"/>
        <end position="81"/>
    </location>
</feature>
<name>A0A8J5SBR1_ZIZPA</name>
<reference evidence="2" key="2">
    <citation type="submission" date="2021-02" db="EMBL/GenBank/DDBJ databases">
        <authorList>
            <person name="Kimball J.A."/>
            <person name="Haas M.W."/>
            <person name="Macchietto M."/>
            <person name="Kono T."/>
            <person name="Duquette J."/>
            <person name="Shao M."/>
        </authorList>
    </citation>
    <scope>NUCLEOTIDE SEQUENCE</scope>
    <source>
        <tissue evidence="2">Fresh leaf tissue</tissue>
    </source>
</reference>
<feature type="compositionally biased region" description="Basic and acidic residues" evidence="1">
    <location>
        <begin position="53"/>
        <end position="65"/>
    </location>
</feature>
<protein>
    <submittedName>
        <fullName evidence="2">Uncharacterized protein</fullName>
    </submittedName>
</protein>
<gene>
    <name evidence="2" type="ORF">GUJ93_ZPchr0006g41029</name>
</gene>
<proteinExistence type="predicted"/>
<accession>A0A8J5SBR1</accession>
<feature type="compositionally biased region" description="Acidic residues" evidence="1">
    <location>
        <begin position="71"/>
        <end position="81"/>
    </location>
</feature>
<feature type="compositionally biased region" description="Low complexity" evidence="1">
    <location>
        <begin position="101"/>
        <end position="113"/>
    </location>
</feature>
<evidence type="ECO:0000313" key="3">
    <source>
        <dbReference type="Proteomes" id="UP000729402"/>
    </source>
</evidence>
<reference evidence="2" key="1">
    <citation type="journal article" date="2021" name="bioRxiv">
        <title>Whole Genome Assembly and Annotation of Northern Wild Rice, Zizania palustris L., Supports a Whole Genome Duplication in the Zizania Genus.</title>
        <authorList>
            <person name="Haas M."/>
            <person name="Kono T."/>
            <person name="Macchietto M."/>
            <person name="Millas R."/>
            <person name="McGilp L."/>
            <person name="Shao M."/>
            <person name="Duquette J."/>
            <person name="Hirsch C.N."/>
            <person name="Kimball J."/>
        </authorList>
    </citation>
    <scope>NUCLEOTIDE SEQUENCE</scope>
    <source>
        <tissue evidence="2">Fresh leaf tissue</tissue>
    </source>
</reference>
<comment type="caution">
    <text evidence="2">The sequence shown here is derived from an EMBL/GenBank/DDBJ whole genome shotgun (WGS) entry which is preliminary data.</text>
</comment>
<organism evidence="2 3">
    <name type="scientific">Zizania palustris</name>
    <name type="common">Northern wild rice</name>
    <dbReference type="NCBI Taxonomy" id="103762"/>
    <lineage>
        <taxon>Eukaryota</taxon>
        <taxon>Viridiplantae</taxon>
        <taxon>Streptophyta</taxon>
        <taxon>Embryophyta</taxon>
        <taxon>Tracheophyta</taxon>
        <taxon>Spermatophyta</taxon>
        <taxon>Magnoliopsida</taxon>
        <taxon>Liliopsida</taxon>
        <taxon>Poales</taxon>
        <taxon>Poaceae</taxon>
        <taxon>BOP clade</taxon>
        <taxon>Oryzoideae</taxon>
        <taxon>Oryzeae</taxon>
        <taxon>Zizaniinae</taxon>
        <taxon>Zizania</taxon>
    </lineage>
</organism>
<evidence type="ECO:0000256" key="1">
    <source>
        <dbReference type="SAM" id="MobiDB-lite"/>
    </source>
</evidence>
<feature type="region of interest" description="Disordered" evidence="1">
    <location>
        <begin position="100"/>
        <end position="129"/>
    </location>
</feature>
<sequence length="174" mass="18919">MEKQPQVDFPCAVNLATTDEDYNRSPIFVTRSLSPTNCDEVDCDLAPQPLPSHADDEGANPEKDGGYVGGGDEDWEGEDDDEDARIEGLKLVAAYLGPDFTTSSSQSGTRSSSGLAASRFPTTRMPSSFEDDMRANAKASNLEKNWISEGRKPVFGSQAVLVQKLNVHIEYRAV</sequence>
<dbReference type="Proteomes" id="UP000729402">
    <property type="component" value="Unassembled WGS sequence"/>
</dbReference>
<dbReference type="AlphaFoldDB" id="A0A8J5SBR1"/>